<evidence type="ECO:0000313" key="2">
    <source>
        <dbReference type="EMBL" id="CAG6484757.1"/>
    </source>
</evidence>
<feature type="region of interest" description="Disordered" evidence="1">
    <location>
        <begin position="102"/>
        <end position="129"/>
    </location>
</feature>
<reference evidence="2" key="1">
    <citation type="submission" date="2021-05" db="EMBL/GenBank/DDBJ databases">
        <authorList>
            <person name="Alioto T."/>
            <person name="Alioto T."/>
            <person name="Gomez Garrido J."/>
        </authorList>
    </citation>
    <scope>NUCLEOTIDE SEQUENCE</scope>
</reference>
<feature type="compositionally biased region" description="Basic and acidic residues" evidence="1">
    <location>
        <begin position="111"/>
        <end position="123"/>
    </location>
</feature>
<name>A0A8D8C0Q0_CULPI</name>
<dbReference type="AlphaFoldDB" id="A0A8D8C0Q0"/>
<proteinExistence type="predicted"/>
<evidence type="ECO:0000256" key="1">
    <source>
        <dbReference type="SAM" id="MobiDB-lite"/>
    </source>
</evidence>
<protein>
    <submittedName>
        <fullName evidence="2">(northern house mosquito) hypothetical protein</fullName>
    </submittedName>
</protein>
<sequence length="129" mass="14792">MSLILAMIEALRRRLRKPGRQQYKLDFAPQAGRYDLVQAARTPNSQQKGRSPLLWRFPSHQRFSVQGDRQQRQLQLGNDDFVIVGQPAQLWRWTQEQRGLVDGAAGTGEWDAGRAERPPEDARQVQADV</sequence>
<organism evidence="2">
    <name type="scientific">Culex pipiens</name>
    <name type="common">House mosquito</name>
    <dbReference type="NCBI Taxonomy" id="7175"/>
    <lineage>
        <taxon>Eukaryota</taxon>
        <taxon>Metazoa</taxon>
        <taxon>Ecdysozoa</taxon>
        <taxon>Arthropoda</taxon>
        <taxon>Hexapoda</taxon>
        <taxon>Insecta</taxon>
        <taxon>Pterygota</taxon>
        <taxon>Neoptera</taxon>
        <taxon>Endopterygota</taxon>
        <taxon>Diptera</taxon>
        <taxon>Nematocera</taxon>
        <taxon>Culicoidea</taxon>
        <taxon>Culicidae</taxon>
        <taxon>Culicinae</taxon>
        <taxon>Culicini</taxon>
        <taxon>Culex</taxon>
        <taxon>Culex</taxon>
    </lineage>
</organism>
<dbReference type="EMBL" id="HBUE01099984">
    <property type="protein sequence ID" value="CAG6484757.1"/>
    <property type="molecule type" value="Transcribed_RNA"/>
</dbReference>
<accession>A0A8D8C0Q0</accession>